<protein>
    <submittedName>
        <fullName evidence="1">Uncharacterized protein</fullName>
    </submittedName>
</protein>
<dbReference type="AlphaFoldDB" id="A0A0Q0VTX1"/>
<proteinExistence type="predicted"/>
<dbReference type="RefSeq" id="WP_048100941.1">
    <property type="nucleotide sequence ID" value="NZ_LKBH01000189.1"/>
</dbReference>
<gene>
    <name evidence="1" type="ORF">AOG55_08105</name>
</gene>
<name>A0A0Q0VTX1_9ARCH</name>
<comment type="caution">
    <text evidence="1">The sequence shown here is derived from an EMBL/GenBank/DDBJ whole genome shotgun (WGS) entry which is preliminary data.</text>
</comment>
<accession>A0A0Q0VTX1</accession>
<evidence type="ECO:0000313" key="2">
    <source>
        <dbReference type="Proteomes" id="UP000050301"/>
    </source>
</evidence>
<evidence type="ECO:0000313" key="1">
    <source>
        <dbReference type="EMBL" id="KQB35041.1"/>
    </source>
</evidence>
<reference evidence="1 2" key="1">
    <citation type="submission" date="2015-09" db="EMBL/GenBank/DDBJ databases">
        <title>Heavy metals and arsenic resistance mechanisms in polyextremophilic archaea of the family Ferroplasmaceae.</title>
        <authorList>
            <person name="Bulaev A.G."/>
            <person name="Kanygina A.V."/>
        </authorList>
    </citation>
    <scope>NUCLEOTIDE SEQUENCE [LARGE SCALE GENOMIC DNA]</scope>
    <source>
        <strain evidence="1 2">BH2</strain>
    </source>
</reference>
<sequence>MKSYTECFEDLKDDPLSAAECIHCLQKHGEVVLFSDEKKRLILWREEFDNYPVPFMEKISQLLEIHTRDDYEKMDKKFNLTMY</sequence>
<keyword evidence="2" id="KW-1185">Reference proteome</keyword>
<dbReference type="GeneID" id="84221553"/>
<dbReference type="Proteomes" id="UP000050301">
    <property type="component" value="Unassembled WGS sequence"/>
</dbReference>
<organism evidence="1 2">
    <name type="scientific">Acidiplasma cupricumulans</name>
    <dbReference type="NCBI Taxonomy" id="312540"/>
    <lineage>
        <taxon>Archaea</taxon>
        <taxon>Methanobacteriati</taxon>
        <taxon>Thermoplasmatota</taxon>
        <taxon>Thermoplasmata</taxon>
        <taxon>Thermoplasmatales</taxon>
        <taxon>Ferroplasmaceae</taxon>
        <taxon>Acidiplasma</taxon>
    </lineage>
</organism>
<dbReference type="EMBL" id="LKBH01000189">
    <property type="protein sequence ID" value="KQB35041.1"/>
    <property type="molecule type" value="Genomic_DNA"/>
</dbReference>
<dbReference type="InParanoid" id="A0A0Q0VTX1"/>